<evidence type="ECO:0000256" key="1">
    <source>
        <dbReference type="ARBA" id="ARBA00023136"/>
    </source>
</evidence>
<dbReference type="SUPFAM" id="SSF56300">
    <property type="entry name" value="Metallo-dependent phosphatases"/>
    <property type="match status" value="1"/>
</dbReference>
<name>A0A0M9VUS7_ESCWE</name>
<feature type="transmembrane region" description="Helical" evidence="2">
    <location>
        <begin position="12"/>
        <end position="31"/>
    </location>
</feature>
<proteinExistence type="predicted"/>
<dbReference type="InterPro" id="IPR029052">
    <property type="entry name" value="Metallo-depent_PP-like"/>
</dbReference>
<dbReference type="STRING" id="150374.A0A0M9VUS7"/>
<keyword evidence="2" id="KW-1133">Transmembrane helix</keyword>
<comment type="caution">
    <text evidence="3">The sequence shown here is derived from an EMBL/GenBank/DDBJ whole genome shotgun (WGS) entry which is preliminary data.</text>
</comment>
<dbReference type="GO" id="GO:0006506">
    <property type="term" value="P:GPI anchor biosynthetic process"/>
    <property type="evidence" value="ECO:0007669"/>
    <property type="project" value="InterPro"/>
</dbReference>
<organism evidence="3 4">
    <name type="scientific">Escovopsis weberi</name>
    <dbReference type="NCBI Taxonomy" id="150374"/>
    <lineage>
        <taxon>Eukaryota</taxon>
        <taxon>Fungi</taxon>
        <taxon>Dikarya</taxon>
        <taxon>Ascomycota</taxon>
        <taxon>Pezizomycotina</taxon>
        <taxon>Sordariomycetes</taxon>
        <taxon>Hypocreomycetidae</taxon>
        <taxon>Hypocreales</taxon>
        <taxon>Hypocreaceae</taxon>
        <taxon>Escovopsis</taxon>
    </lineage>
</organism>
<dbReference type="AlphaFoldDB" id="A0A0M9VUS7"/>
<dbReference type="GO" id="GO:0005783">
    <property type="term" value="C:endoplasmic reticulum"/>
    <property type="evidence" value="ECO:0007669"/>
    <property type="project" value="TreeGrafter"/>
</dbReference>
<dbReference type="Proteomes" id="UP000053831">
    <property type="component" value="Unassembled WGS sequence"/>
</dbReference>
<accession>A0A0M9VUS7</accession>
<feature type="transmembrane region" description="Helical" evidence="2">
    <location>
        <begin position="596"/>
        <end position="616"/>
    </location>
</feature>
<dbReference type="OrthoDB" id="9984693at2759"/>
<reference evidence="3 4" key="1">
    <citation type="submission" date="2015-07" db="EMBL/GenBank/DDBJ databases">
        <title>The genome of the fungus Escovopsis weberi, a specialized disease agent of ant agriculture.</title>
        <authorList>
            <person name="de Man T.J."/>
            <person name="Stajich J.E."/>
            <person name="Kubicek C.P."/>
            <person name="Chenthamara K."/>
            <person name="Atanasova L."/>
            <person name="Druzhinina I.S."/>
            <person name="Birnbaum S."/>
            <person name="Barribeau S.M."/>
            <person name="Teiling C."/>
            <person name="Suen G."/>
            <person name="Currie C."/>
            <person name="Gerardo N.M."/>
        </authorList>
    </citation>
    <scope>NUCLEOTIDE SEQUENCE [LARGE SCALE GENOMIC DNA]</scope>
</reference>
<gene>
    <name evidence="3" type="ORF">ESCO_006186</name>
</gene>
<keyword evidence="1 2" id="KW-0472">Membrane</keyword>
<dbReference type="PANTHER" id="PTHR13315:SF1">
    <property type="entry name" value="PROTEIN TED1"/>
    <property type="match status" value="1"/>
</dbReference>
<dbReference type="GO" id="GO:0016020">
    <property type="term" value="C:membrane"/>
    <property type="evidence" value="ECO:0007669"/>
    <property type="project" value="GOC"/>
</dbReference>
<evidence type="ECO:0000256" key="2">
    <source>
        <dbReference type="SAM" id="Phobius"/>
    </source>
</evidence>
<dbReference type="EMBL" id="LGSR01000018">
    <property type="protein sequence ID" value="KOS20235.1"/>
    <property type="molecule type" value="Genomic_DNA"/>
</dbReference>
<dbReference type="InterPro" id="IPR033308">
    <property type="entry name" value="PGAP5/Cdc1/Ted1"/>
</dbReference>
<evidence type="ECO:0000313" key="3">
    <source>
        <dbReference type="EMBL" id="KOS20235.1"/>
    </source>
</evidence>
<keyword evidence="2" id="KW-0812">Transmembrane</keyword>
<sequence length="679" mass="75488">MSVAAFLRNGLRLLIPLALASTVLLYLYPLFGRCAFPLPSRDVDAAFEATKALHWPLDRGLDALSRQVLQSVVGGHSEGDQPASPPPPPTKLAPFRLLVLADPQLEGDTSIPTNLLGTFPHVKSIVRHLTWQTQHWCFRERLRQVAHDLVDICFEDIPYLLMSLHKRFDLVGNDFFLAHIYRTLHWWTRPTHVTVLGDLLGSQWIGDDEFQRRSSRYWDRAFRGGERVPDDAASWPEHDYGLAGVLRDEFDPDNVWARRLINVAGNHDIGYAGDLTPELLERYERVFGKANYELRFGAPANASRRRDADYMRVEPEVRIVVLNDMNLDAPAKDTSLQDATYHFLNTVIATSALVEQEGVFTLVLTHIPLHKPQGLCVDAPFFDFHGADDGSGVKEQNMLSPDASKGFLEGIYGMSADPLAAAGGLGRKGLILNGHDHEGCDTYHFVNQTNGTSAAERSWEVARWADAQARGLPALTTAGLPGRREITVRSMMGGFGGNAGLLSLWFDEERWEWEHEFVTCPLGTQHMWWFTHFLDAGVLLVILLYGVVSFLTAVEGRRLIDILFSYSDFDIKTVLQDSVKGIATTLRLDPIDATMAIMLLRVILIATAALASAIPAPSGTVPFKHPIPFKYHGAFNGLLLVPSNTTMAPTPTWTPPNLPICQKGALCDCSRIKDPNSEE</sequence>
<protein>
    <submittedName>
        <fullName evidence="3">Protein TED1</fullName>
    </submittedName>
</protein>
<feature type="transmembrane region" description="Helical" evidence="2">
    <location>
        <begin position="527"/>
        <end position="554"/>
    </location>
</feature>
<evidence type="ECO:0000313" key="4">
    <source>
        <dbReference type="Proteomes" id="UP000053831"/>
    </source>
</evidence>
<keyword evidence="4" id="KW-1185">Reference proteome</keyword>
<dbReference type="PANTHER" id="PTHR13315">
    <property type="entry name" value="METALLO PHOSPHOESTERASE RELATED"/>
    <property type="match status" value="1"/>
</dbReference>